<reference evidence="2 3" key="1">
    <citation type="submission" date="2019-04" db="EMBL/GenBank/DDBJ databases">
        <authorList>
            <consortium name="DOE Joint Genome Institute"/>
            <person name="Mondo S."/>
            <person name="Kjaerbolling I."/>
            <person name="Vesth T."/>
            <person name="Frisvad J.C."/>
            <person name="Nybo J.L."/>
            <person name="Theobald S."/>
            <person name="Kildgaard S."/>
            <person name="Isbrandt T."/>
            <person name="Kuo A."/>
            <person name="Sato A."/>
            <person name="Lyhne E.K."/>
            <person name="Kogle M.E."/>
            <person name="Wiebenga A."/>
            <person name="Kun R.S."/>
            <person name="Lubbers R.J."/>
            <person name="Makela M.R."/>
            <person name="Barry K."/>
            <person name="Chovatia M."/>
            <person name="Clum A."/>
            <person name="Daum C."/>
            <person name="Haridas S."/>
            <person name="He G."/>
            <person name="LaButti K."/>
            <person name="Lipzen A."/>
            <person name="Riley R."/>
            <person name="Salamov A."/>
            <person name="Simmons B.A."/>
            <person name="Magnuson J.K."/>
            <person name="Henrissat B."/>
            <person name="Mortensen U.H."/>
            <person name="Larsen T.O."/>
            <person name="Devries R.P."/>
            <person name="Grigoriev I.V."/>
            <person name="Machida M."/>
            <person name="Baker S.E."/>
            <person name="Andersen M.R."/>
            <person name="Cantor M.N."/>
            <person name="Hua S.X."/>
        </authorList>
    </citation>
    <scope>NUCLEOTIDE SEQUENCE [LARGE SCALE GENOMIC DNA]</scope>
    <source>
        <strain evidence="2 3">CBS 117616</strain>
    </source>
</reference>
<evidence type="ECO:0000313" key="3">
    <source>
        <dbReference type="Proteomes" id="UP000325395"/>
    </source>
</evidence>
<dbReference type="CDD" id="cd00448">
    <property type="entry name" value="YjgF_YER057c_UK114_family"/>
    <property type="match status" value="1"/>
</dbReference>
<proteinExistence type="inferred from homology"/>
<keyword evidence="3" id="KW-1185">Reference proteome</keyword>
<evidence type="ECO:0000256" key="1">
    <source>
        <dbReference type="ARBA" id="ARBA00010552"/>
    </source>
</evidence>
<accession>A0ABQ6X017</accession>
<organism evidence="2 3">
    <name type="scientific">Aspergillus pseudocaelatus</name>
    <dbReference type="NCBI Taxonomy" id="1825620"/>
    <lineage>
        <taxon>Eukaryota</taxon>
        <taxon>Fungi</taxon>
        <taxon>Dikarya</taxon>
        <taxon>Ascomycota</taxon>
        <taxon>Pezizomycotina</taxon>
        <taxon>Eurotiomycetes</taxon>
        <taxon>Eurotiomycetidae</taxon>
        <taxon>Eurotiales</taxon>
        <taxon>Aspergillaceae</taxon>
        <taxon>Aspergillus</taxon>
        <taxon>Aspergillus subgen. Circumdati</taxon>
    </lineage>
</organism>
<dbReference type="Proteomes" id="UP000325395">
    <property type="component" value="Unassembled WGS sequence"/>
</dbReference>
<dbReference type="InterPro" id="IPR006175">
    <property type="entry name" value="YjgF/YER057c/UK114"/>
</dbReference>
<dbReference type="EMBL" id="ML735697">
    <property type="protein sequence ID" value="KAE8421941.1"/>
    <property type="molecule type" value="Genomic_DNA"/>
</dbReference>
<dbReference type="Pfam" id="PF01042">
    <property type="entry name" value="Ribonuc_L-PSP"/>
    <property type="match status" value="1"/>
</dbReference>
<evidence type="ECO:0000313" key="2">
    <source>
        <dbReference type="EMBL" id="KAE8421941.1"/>
    </source>
</evidence>
<dbReference type="Gene3D" id="3.30.1330.40">
    <property type="entry name" value="RutC-like"/>
    <property type="match status" value="1"/>
</dbReference>
<dbReference type="SUPFAM" id="SSF55298">
    <property type="entry name" value="YjgF-like"/>
    <property type="match status" value="1"/>
</dbReference>
<dbReference type="PANTHER" id="PTHR11803:SF58">
    <property type="entry name" value="PROTEIN HMF1-RELATED"/>
    <property type="match status" value="1"/>
</dbReference>
<protein>
    <submittedName>
        <fullName evidence="2">Endoribonuclease L-PSP/chorismate mutase-like protein</fullName>
    </submittedName>
</protein>
<comment type="similarity">
    <text evidence="1">Belongs to the RutC family.</text>
</comment>
<sequence>MTIYRPIPKTWQRGTRLLNRPTVFIAGGHLTRSFSSTRQLSAAGTITTHHGQNCSPPRAGVPYSPAAKANGLVWVSGQVAADATGKYLHNDLSVTEKSHRTMQNVKAVLEGAGSSLDKVVKANVLRLSSPRIDDDYEEFNEVYKQYITHNPARTSVEVSGLPKPADIEIEMVALA</sequence>
<dbReference type="InterPro" id="IPR035959">
    <property type="entry name" value="RutC-like_sf"/>
</dbReference>
<gene>
    <name evidence="2" type="ORF">BDV36DRAFT_291757</name>
</gene>
<dbReference type="PANTHER" id="PTHR11803">
    <property type="entry name" value="2-IMINOBUTANOATE/2-IMINOPROPANOATE DEAMINASE RIDA"/>
    <property type="match status" value="1"/>
</dbReference>
<name>A0ABQ6X017_9EURO</name>